<keyword evidence="5" id="KW-1185">Reference proteome</keyword>
<name>A0A2T4A8Q9_TRIHA</name>
<keyword evidence="1" id="KW-0539">Nucleus</keyword>
<feature type="region of interest" description="Disordered" evidence="2">
    <location>
        <begin position="544"/>
        <end position="578"/>
    </location>
</feature>
<dbReference type="CDD" id="cd00067">
    <property type="entry name" value="GAL4"/>
    <property type="match status" value="1"/>
</dbReference>
<dbReference type="PROSITE" id="PS50048">
    <property type="entry name" value="ZN2_CY6_FUNGAL_2"/>
    <property type="match status" value="1"/>
</dbReference>
<dbReference type="Gene3D" id="4.10.240.10">
    <property type="entry name" value="Zn(2)-C6 fungal-type DNA-binding domain"/>
    <property type="match status" value="1"/>
</dbReference>
<dbReference type="PANTHER" id="PTHR47431">
    <property type="entry name" value="ZN(II)2CYS6 TRANSCRIPTION FACTOR (EUROFUNG)-RELATED"/>
    <property type="match status" value="1"/>
</dbReference>
<evidence type="ECO:0000256" key="2">
    <source>
        <dbReference type="SAM" id="MobiDB-lite"/>
    </source>
</evidence>
<dbReference type="InterPro" id="IPR036864">
    <property type="entry name" value="Zn2-C6_fun-type_DNA-bd_sf"/>
</dbReference>
<feature type="compositionally biased region" description="Polar residues" evidence="2">
    <location>
        <begin position="562"/>
        <end position="576"/>
    </location>
</feature>
<dbReference type="GO" id="GO:0008270">
    <property type="term" value="F:zinc ion binding"/>
    <property type="evidence" value="ECO:0007669"/>
    <property type="project" value="InterPro"/>
</dbReference>
<dbReference type="PANTHER" id="PTHR47431:SF4">
    <property type="entry name" value="ZN(II)2CYS6 TRANSCRIPTION FACTOR (EUROFUNG)"/>
    <property type="match status" value="1"/>
</dbReference>
<evidence type="ECO:0000259" key="3">
    <source>
        <dbReference type="PROSITE" id="PS50048"/>
    </source>
</evidence>
<dbReference type="EMBL" id="KZ679682">
    <property type="protein sequence ID" value="PTB53465.1"/>
    <property type="molecule type" value="Genomic_DNA"/>
</dbReference>
<dbReference type="RefSeq" id="XP_024773142.1">
    <property type="nucleotide sequence ID" value="XM_024912740.1"/>
</dbReference>
<dbReference type="GO" id="GO:0000981">
    <property type="term" value="F:DNA-binding transcription factor activity, RNA polymerase II-specific"/>
    <property type="evidence" value="ECO:0007669"/>
    <property type="project" value="InterPro"/>
</dbReference>
<evidence type="ECO:0000256" key="1">
    <source>
        <dbReference type="ARBA" id="ARBA00023242"/>
    </source>
</evidence>
<dbReference type="SMART" id="SM00066">
    <property type="entry name" value="GAL4"/>
    <property type="match status" value="1"/>
</dbReference>
<dbReference type="GeneID" id="36621299"/>
<reference evidence="4 5" key="1">
    <citation type="submission" date="2016-07" db="EMBL/GenBank/DDBJ databases">
        <title>Multiple horizontal gene transfer events from other fungi enriched the ability of initially mycotrophic Trichoderma (Ascomycota) to feed on dead plant biomass.</title>
        <authorList>
            <consortium name="DOE Joint Genome Institute"/>
            <person name="Aerts A."/>
            <person name="Atanasova L."/>
            <person name="Chenthamara K."/>
            <person name="Zhang J."/>
            <person name="Grujic M."/>
            <person name="Henrissat B."/>
            <person name="Kuo A."/>
            <person name="Salamov A."/>
            <person name="Lipzen A."/>
            <person name="Labutti K."/>
            <person name="Barry K."/>
            <person name="Miao Y."/>
            <person name="Rahimi M.J."/>
            <person name="Shen Q."/>
            <person name="Grigoriev I.V."/>
            <person name="Kubicek C.P."/>
            <person name="Druzhinina I.S."/>
        </authorList>
    </citation>
    <scope>NUCLEOTIDE SEQUENCE [LARGE SCALE GENOMIC DNA]</scope>
    <source>
        <strain evidence="4 5">CBS 226.95</strain>
    </source>
</reference>
<proteinExistence type="predicted"/>
<sequence length="607" mass="67950">MDPPAHRKNIVTRSSLACLACRSRHVKCDGKKPSCSRCDESGRLCNYAKSRRGGLGRAALTRLRQLAAAENRSVGNLIRATGPPAIPDARPESEVDACLDVIVTGTTQDPMPERHDPILLVPPTAQVRNLGDDALVDLYYKNFHKLHPLVLPRRHMIRLYQDIDSQPRLEPLVAVMRLIGHLYGFREWSCLLQDAVKVCFSQASQTDPFMVQCRVLYSISLFWYGHKNEAKVEMEIAARLAIGLEMFRRQFATEQAGEDLVLRECWRRTWWMLYIVNGYYAGTVGTLEFAVIDVEATVELPCEEFEYELGEIPEPKTLEEFDCREFSLGNTSFSSFAYLIGAAKCVASAAPMAMGITPEDASLHVIHTADSILDGWLLLLPSGRKQIMDKSGEIDELMFQANLLIHVTTISLHRPLSDLRFNTVEAISSCARQPPPELPIPEMVNVHTVRVLRSIEAQICLMALPARPFHHTPFATCMISEGTLALLSACRFLLKGRELSRARDQVRMTIGCLKALGDIWPRTARNLQEIQRIARCALGLKEDTPIPTISDPPSLSDPSSSERQTTQESDISSSIGDVTDMINTLDGPCSWYSLGDIDPEMPWWMDQ</sequence>
<protein>
    <recommendedName>
        <fullName evidence="3">Zn(2)-C6 fungal-type domain-containing protein</fullName>
    </recommendedName>
</protein>
<dbReference type="SUPFAM" id="SSF57701">
    <property type="entry name" value="Zn2/Cys6 DNA-binding domain"/>
    <property type="match status" value="1"/>
</dbReference>
<dbReference type="Pfam" id="PF00172">
    <property type="entry name" value="Zn_clus"/>
    <property type="match status" value="1"/>
</dbReference>
<dbReference type="Proteomes" id="UP000241690">
    <property type="component" value="Unassembled WGS sequence"/>
</dbReference>
<dbReference type="CDD" id="cd12148">
    <property type="entry name" value="fungal_TF_MHR"/>
    <property type="match status" value="1"/>
</dbReference>
<organism evidence="4 5">
    <name type="scientific">Trichoderma harzianum CBS 226.95</name>
    <dbReference type="NCBI Taxonomy" id="983964"/>
    <lineage>
        <taxon>Eukaryota</taxon>
        <taxon>Fungi</taxon>
        <taxon>Dikarya</taxon>
        <taxon>Ascomycota</taxon>
        <taxon>Pezizomycotina</taxon>
        <taxon>Sordariomycetes</taxon>
        <taxon>Hypocreomycetidae</taxon>
        <taxon>Hypocreales</taxon>
        <taxon>Hypocreaceae</taxon>
        <taxon>Trichoderma</taxon>
    </lineage>
</organism>
<accession>A0A2T4A8Q9</accession>
<gene>
    <name evidence="4" type="ORF">M431DRAFT_146589</name>
</gene>
<evidence type="ECO:0000313" key="5">
    <source>
        <dbReference type="Proteomes" id="UP000241690"/>
    </source>
</evidence>
<feature type="compositionally biased region" description="Low complexity" evidence="2">
    <location>
        <begin position="545"/>
        <end position="561"/>
    </location>
</feature>
<dbReference type="InterPro" id="IPR001138">
    <property type="entry name" value="Zn2Cys6_DnaBD"/>
</dbReference>
<dbReference type="STRING" id="983964.A0A2T4A8Q9"/>
<dbReference type="PROSITE" id="PS00463">
    <property type="entry name" value="ZN2_CY6_FUNGAL_1"/>
    <property type="match status" value="1"/>
</dbReference>
<feature type="domain" description="Zn(2)-C6 fungal-type" evidence="3">
    <location>
        <begin position="17"/>
        <end position="47"/>
    </location>
</feature>
<dbReference type="AlphaFoldDB" id="A0A2T4A8Q9"/>
<evidence type="ECO:0000313" key="4">
    <source>
        <dbReference type="EMBL" id="PTB53465.1"/>
    </source>
</evidence>